<evidence type="ECO:0008006" key="4">
    <source>
        <dbReference type="Google" id="ProtNLM"/>
    </source>
</evidence>
<dbReference type="Proteomes" id="UP000654075">
    <property type="component" value="Unassembled WGS sequence"/>
</dbReference>
<reference evidence="2" key="1">
    <citation type="submission" date="2021-02" db="EMBL/GenBank/DDBJ databases">
        <authorList>
            <person name="Dougan E. K."/>
            <person name="Rhodes N."/>
            <person name="Thang M."/>
            <person name="Chan C."/>
        </authorList>
    </citation>
    <scope>NUCLEOTIDE SEQUENCE</scope>
</reference>
<protein>
    <recommendedName>
        <fullName evidence="4">MMS19 nucleotide excision repair protein</fullName>
    </recommendedName>
</protein>
<feature type="non-terminal residue" evidence="2">
    <location>
        <position position="445"/>
    </location>
</feature>
<feature type="region of interest" description="Disordered" evidence="1">
    <location>
        <begin position="36"/>
        <end position="59"/>
    </location>
</feature>
<proteinExistence type="predicted"/>
<sequence length="445" mass="46095">ALGLLRSLLVGRDLEAEQAAEALSACTAPLVSACSGDGSSNSGVTGETSEADAADSTPWGPEEITEALEVLNQLLILCPPTEVEDDAAVEGEEPDRGGIGRIQDSCRMLGMFMPGAKLSATLATEATASPALALAQAVLAQIAFLALAGLGGSSCPASALQEAEDQCLALATAAALELGIRGTEAQIMALGLLAESFDLGRPGGKPRQPPAQLDEVLSAALSGGPTLRAPTLQLVASAIFAHGISLGMPLAKGRPLGRLKPLLVIAAGELRLGLEGYSNSQGTCAACMAVEAATVAIGKESEALEGSADMEEVSDCLTELHRALHDIHEYCGDLPASSDEPPPEELAMVARVAAAFQLEDPRRFLSEFEKSLPVLCRLPPHEFQVLLPCLQEMQDWHLTPGLGKVLEVAHWGLTSDESSAAEVWRQCALMLAEVALDAAARGSSL</sequence>
<gene>
    <name evidence="2" type="ORF">PGLA1383_LOCUS42394</name>
</gene>
<dbReference type="AlphaFoldDB" id="A0A813GGS4"/>
<evidence type="ECO:0000313" key="2">
    <source>
        <dbReference type="EMBL" id="CAE8625395.1"/>
    </source>
</evidence>
<dbReference type="OrthoDB" id="428594at2759"/>
<keyword evidence="3" id="KW-1185">Reference proteome</keyword>
<evidence type="ECO:0000256" key="1">
    <source>
        <dbReference type="SAM" id="MobiDB-lite"/>
    </source>
</evidence>
<organism evidence="2 3">
    <name type="scientific">Polarella glacialis</name>
    <name type="common">Dinoflagellate</name>
    <dbReference type="NCBI Taxonomy" id="89957"/>
    <lineage>
        <taxon>Eukaryota</taxon>
        <taxon>Sar</taxon>
        <taxon>Alveolata</taxon>
        <taxon>Dinophyceae</taxon>
        <taxon>Suessiales</taxon>
        <taxon>Suessiaceae</taxon>
        <taxon>Polarella</taxon>
    </lineage>
</organism>
<name>A0A813GGS4_POLGL</name>
<dbReference type="EMBL" id="CAJNNV010028656">
    <property type="protein sequence ID" value="CAE8625395.1"/>
    <property type="molecule type" value="Genomic_DNA"/>
</dbReference>
<feature type="compositionally biased region" description="Polar residues" evidence="1">
    <location>
        <begin position="37"/>
        <end position="48"/>
    </location>
</feature>
<accession>A0A813GGS4</accession>
<evidence type="ECO:0000313" key="3">
    <source>
        <dbReference type="Proteomes" id="UP000654075"/>
    </source>
</evidence>
<comment type="caution">
    <text evidence="2">The sequence shown here is derived from an EMBL/GenBank/DDBJ whole genome shotgun (WGS) entry which is preliminary data.</text>
</comment>